<dbReference type="OrthoDB" id="9786503at2"/>
<feature type="domain" description="Methyltransferase" evidence="4">
    <location>
        <begin position="43"/>
        <end position="136"/>
    </location>
</feature>
<reference evidence="5 6" key="1">
    <citation type="submission" date="2016-10" db="EMBL/GenBank/DDBJ databases">
        <authorList>
            <person name="de Groot N.N."/>
        </authorList>
    </citation>
    <scope>NUCLEOTIDE SEQUENCE [LARGE SCALE GENOMIC DNA]</scope>
    <source>
        <strain evidence="5 6">CPCC 201354</strain>
    </source>
</reference>
<name>A0A1G8GPZ5_9ACTN</name>
<dbReference type="SUPFAM" id="SSF53335">
    <property type="entry name" value="S-adenosyl-L-methionine-dependent methyltransferases"/>
    <property type="match status" value="1"/>
</dbReference>
<evidence type="ECO:0000256" key="1">
    <source>
        <dbReference type="ARBA" id="ARBA00022603"/>
    </source>
</evidence>
<sequence>MTEQVSAAELWDTRYRESERIWSGNPNKALVREVSDVEPGTALDLGCGEGADAVWLARRGWSVTATDVSQVALDRAAGHAAEENVGDRIDWQWHDLAVSFPEGAFDLVSTHFLHSHGEMPRERILRTAAGAVSPGGTLLIVGHSGRPTWEVPPDFDVELPASKDVLAALELAPGEWEVQVCEEHERPHPAPDGSPGMWVDAVVKVRRR</sequence>
<dbReference type="PANTHER" id="PTHR43464:SF19">
    <property type="entry name" value="UBIQUINONE BIOSYNTHESIS O-METHYLTRANSFERASE, MITOCHONDRIAL"/>
    <property type="match status" value="1"/>
</dbReference>
<dbReference type="GO" id="GO:0008168">
    <property type="term" value="F:methyltransferase activity"/>
    <property type="evidence" value="ECO:0007669"/>
    <property type="project" value="UniProtKB-KW"/>
</dbReference>
<dbReference type="AlphaFoldDB" id="A0A1G8GPZ5"/>
<dbReference type="STRING" id="504805.SAMN05421505_12838"/>
<dbReference type="Proteomes" id="UP000198923">
    <property type="component" value="Unassembled WGS sequence"/>
</dbReference>
<dbReference type="RefSeq" id="WP_093173514.1">
    <property type="nucleotide sequence ID" value="NZ_FNCN01000028.1"/>
</dbReference>
<keyword evidence="1 5" id="KW-0489">Methyltransferase</keyword>
<dbReference type="EMBL" id="FNCN01000028">
    <property type="protein sequence ID" value="SDH96360.1"/>
    <property type="molecule type" value="Genomic_DNA"/>
</dbReference>
<accession>A0A1G8GPZ5</accession>
<keyword evidence="2 5" id="KW-0808">Transferase</keyword>
<evidence type="ECO:0000259" key="4">
    <source>
        <dbReference type="Pfam" id="PF13649"/>
    </source>
</evidence>
<keyword evidence="6" id="KW-1185">Reference proteome</keyword>
<evidence type="ECO:0000256" key="2">
    <source>
        <dbReference type="ARBA" id="ARBA00022679"/>
    </source>
</evidence>
<dbReference type="Gene3D" id="3.40.50.150">
    <property type="entry name" value="Vaccinia Virus protein VP39"/>
    <property type="match status" value="1"/>
</dbReference>
<gene>
    <name evidence="5" type="ORF">SAMN05421505_12838</name>
</gene>
<dbReference type="GO" id="GO:0032259">
    <property type="term" value="P:methylation"/>
    <property type="evidence" value="ECO:0007669"/>
    <property type="project" value="UniProtKB-KW"/>
</dbReference>
<dbReference type="InterPro" id="IPR029063">
    <property type="entry name" value="SAM-dependent_MTases_sf"/>
</dbReference>
<protein>
    <submittedName>
        <fullName evidence="5">Methyltransferase domain-containing protein</fullName>
    </submittedName>
</protein>
<organism evidence="5 6">
    <name type="scientific">Sinosporangium album</name>
    <dbReference type="NCBI Taxonomy" id="504805"/>
    <lineage>
        <taxon>Bacteria</taxon>
        <taxon>Bacillati</taxon>
        <taxon>Actinomycetota</taxon>
        <taxon>Actinomycetes</taxon>
        <taxon>Streptosporangiales</taxon>
        <taxon>Streptosporangiaceae</taxon>
        <taxon>Sinosporangium</taxon>
    </lineage>
</organism>
<dbReference type="CDD" id="cd02440">
    <property type="entry name" value="AdoMet_MTases"/>
    <property type="match status" value="1"/>
</dbReference>
<dbReference type="PANTHER" id="PTHR43464">
    <property type="entry name" value="METHYLTRANSFERASE"/>
    <property type="match status" value="1"/>
</dbReference>
<evidence type="ECO:0000313" key="5">
    <source>
        <dbReference type="EMBL" id="SDH96360.1"/>
    </source>
</evidence>
<evidence type="ECO:0000313" key="6">
    <source>
        <dbReference type="Proteomes" id="UP000198923"/>
    </source>
</evidence>
<keyword evidence="3" id="KW-0949">S-adenosyl-L-methionine</keyword>
<dbReference type="InterPro" id="IPR041698">
    <property type="entry name" value="Methyltransf_25"/>
</dbReference>
<proteinExistence type="predicted"/>
<evidence type="ECO:0000256" key="3">
    <source>
        <dbReference type="ARBA" id="ARBA00022691"/>
    </source>
</evidence>
<dbReference type="Pfam" id="PF13649">
    <property type="entry name" value="Methyltransf_25"/>
    <property type="match status" value="1"/>
</dbReference>